<proteinExistence type="predicted"/>
<reference evidence="3 4" key="1">
    <citation type="submission" date="2016-11" db="EMBL/GenBank/DDBJ databases">
        <authorList>
            <person name="Jaros S."/>
            <person name="Januszkiewicz K."/>
            <person name="Wedrychowicz H."/>
        </authorList>
    </citation>
    <scope>NUCLEOTIDE SEQUENCE [LARGE SCALE GENOMIC DNA]</scope>
    <source>
        <strain evidence="3 4">DSM 9705</strain>
    </source>
</reference>
<dbReference type="OrthoDB" id="5421551at2"/>
<evidence type="ECO:0000259" key="2">
    <source>
        <dbReference type="Pfam" id="PF09851"/>
    </source>
</evidence>
<keyword evidence="1" id="KW-1133">Transmembrane helix</keyword>
<feature type="transmembrane region" description="Helical" evidence="1">
    <location>
        <begin position="50"/>
        <end position="72"/>
    </location>
</feature>
<keyword evidence="4" id="KW-1185">Reference proteome</keyword>
<dbReference type="InterPro" id="IPR018649">
    <property type="entry name" value="SHOCT"/>
</dbReference>
<keyword evidence="1" id="KW-0472">Membrane</keyword>
<evidence type="ECO:0000313" key="3">
    <source>
        <dbReference type="EMBL" id="SHH99908.1"/>
    </source>
</evidence>
<accession>A0A1M5XK25</accession>
<feature type="transmembrane region" description="Helical" evidence="1">
    <location>
        <begin position="119"/>
        <end position="141"/>
    </location>
</feature>
<dbReference type="AlphaFoldDB" id="A0A1M5XK25"/>
<protein>
    <submittedName>
        <fullName evidence="3">Short C-terminal domain-containing protein</fullName>
    </submittedName>
</protein>
<dbReference type="EMBL" id="FQXS01000020">
    <property type="protein sequence ID" value="SHH99908.1"/>
    <property type="molecule type" value="Genomic_DNA"/>
</dbReference>
<name>A0A1M5XK25_9BACT</name>
<feature type="transmembrane region" description="Helical" evidence="1">
    <location>
        <begin position="12"/>
        <end position="38"/>
    </location>
</feature>
<dbReference type="RefSeq" id="WP_073377484.1">
    <property type="nucleotide sequence ID" value="NZ_FQXS01000020.1"/>
</dbReference>
<dbReference type="Pfam" id="PF09851">
    <property type="entry name" value="SHOCT"/>
    <property type="match status" value="1"/>
</dbReference>
<sequence>MHPSVIPRTCANLIQLALSLILVVLSLHLIHLAIGHILNSFQVVDAVDEIFNAIWLITVALAVFDLAGIIFEEISWRGAKKDLREFRWQFTKFLIVVVTALLIESLVVFFRIAKKDVTLLIYPALAILSVCLLIISLAYYIRQSGTADRVEAVDVVLLLKTRYAKGEITTEEFQEKMQLLKQ</sequence>
<gene>
    <name evidence="3" type="ORF">SAMN02745124_03136</name>
</gene>
<evidence type="ECO:0000313" key="4">
    <source>
        <dbReference type="Proteomes" id="UP000184139"/>
    </source>
</evidence>
<dbReference type="Proteomes" id="UP000184139">
    <property type="component" value="Unassembled WGS sequence"/>
</dbReference>
<keyword evidence="1" id="KW-0812">Transmembrane</keyword>
<organism evidence="3 4">
    <name type="scientific">Desulfofustis glycolicus DSM 9705</name>
    <dbReference type="NCBI Taxonomy" id="1121409"/>
    <lineage>
        <taxon>Bacteria</taxon>
        <taxon>Pseudomonadati</taxon>
        <taxon>Thermodesulfobacteriota</taxon>
        <taxon>Desulfobulbia</taxon>
        <taxon>Desulfobulbales</taxon>
        <taxon>Desulfocapsaceae</taxon>
        <taxon>Desulfofustis</taxon>
    </lineage>
</organism>
<feature type="transmembrane region" description="Helical" evidence="1">
    <location>
        <begin position="93"/>
        <end position="113"/>
    </location>
</feature>
<evidence type="ECO:0000256" key="1">
    <source>
        <dbReference type="SAM" id="Phobius"/>
    </source>
</evidence>
<feature type="domain" description="SHOCT" evidence="2">
    <location>
        <begin position="159"/>
        <end position="178"/>
    </location>
</feature>
<dbReference type="STRING" id="1121409.SAMN02745124_03136"/>